<name>A0A9W8TSJ1_9AGAR</name>
<organism evidence="2 3">
    <name type="scientific">Lentinula detonsa</name>
    <dbReference type="NCBI Taxonomy" id="2804962"/>
    <lineage>
        <taxon>Eukaryota</taxon>
        <taxon>Fungi</taxon>
        <taxon>Dikarya</taxon>
        <taxon>Basidiomycota</taxon>
        <taxon>Agaricomycotina</taxon>
        <taxon>Agaricomycetes</taxon>
        <taxon>Agaricomycetidae</taxon>
        <taxon>Agaricales</taxon>
        <taxon>Marasmiineae</taxon>
        <taxon>Omphalotaceae</taxon>
        <taxon>Lentinula</taxon>
    </lineage>
</organism>
<sequence>MMKYAINILEYSLVVVSVLYIGHISTTALAAITLGEMSVNVTGLSYALLPSAWTSDRLDSLLSLWTQRMMLIVTLMMLVPIITLWLNAELAVLLKLNQEPPEVARLAALYLRWMCVGIPGLFSVPTRIIMVVAPINVLLNYILGPSATRLGFIGAPIATSISYYLLSLSYIIYGICCNLQGIFGWRNLGQTVSERWVWDIVALVASQLGFDVVLASQSIHVVTSSITWQGPFALGIATSIRDSLRAGAAVKGAVAVRTSYAVWHFSCYNVMQYLSEIVSTVASIIPILAAFQISDATAGITSGILRARSKQVMGAVLNISAYYVFGIPFGIYLAFSSSTNLGLASLWVGLTVALVYCAGFGVAMSVWTPDWEK</sequence>
<gene>
    <name evidence="2" type="ORF">DFH05DRAFT_1553180</name>
</gene>
<proteinExistence type="predicted"/>
<evidence type="ECO:0000256" key="1">
    <source>
        <dbReference type="SAM" id="Phobius"/>
    </source>
</evidence>
<dbReference type="PANTHER" id="PTHR11206">
    <property type="entry name" value="MULTIDRUG RESISTANCE PROTEIN"/>
    <property type="match status" value="1"/>
</dbReference>
<keyword evidence="1" id="KW-0812">Transmembrane</keyword>
<reference evidence="2 3" key="1">
    <citation type="journal article" date="2023" name="Proc. Natl. Acad. Sci. U.S.A.">
        <title>A global phylogenomic analysis of the shiitake genus Lentinula.</title>
        <authorList>
            <person name="Sierra-Patev S."/>
            <person name="Min B."/>
            <person name="Naranjo-Ortiz M."/>
            <person name="Looney B."/>
            <person name="Konkel Z."/>
            <person name="Slot J.C."/>
            <person name="Sakamoto Y."/>
            <person name="Steenwyk J.L."/>
            <person name="Rokas A."/>
            <person name="Carro J."/>
            <person name="Camarero S."/>
            <person name="Ferreira P."/>
            <person name="Molpeceres G."/>
            <person name="Ruiz-Duenas F.J."/>
            <person name="Serrano A."/>
            <person name="Henrissat B."/>
            <person name="Drula E."/>
            <person name="Hughes K.W."/>
            <person name="Mata J.L."/>
            <person name="Ishikawa N.K."/>
            <person name="Vargas-Isla R."/>
            <person name="Ushijima S."/>
            <person name="Smith C.A."/>
            <person name="Donoghue J."/>
            <person name="Ahrendt S."/>
            <person name="Andreopoulos W."/>
            <person name="He G."/>
            <person name="LaButti K."/>
            <person name="Lipzen A."/>
            <person name="Ng V."/>
            <person name="Riley R."/>
            <person name="Sandor L."/>
            <person name="Barry K."/>
            <person name="Martinez A.T."/>
            <person name="Xiao Y."/>
            <person name="Gibbons J.G."/>
            <person name="Terashima K."/>
            <person name="Grigoriev I.V."/>
            <person name="Hibbett D."/>
        </authorList>
    </citation>
    <scope>NUCLEOTIDE SEQUENCE [LARGE SCALE GENOMIC DNA]</scope>
    <source>
        <strain evidence="2 3">TFB7810</strain>
    </source>
</reference>
<feature type="transmembrane region" description="Helical" evidence="1">
    <location>
        <begin position="12"/>
        <end position="34"/>
    </location>
</feature>
<feature type="transmembrane region" description="Helical" evidence="1">
    <location>
        <begin position="69"/>
        <end position="88"/>
    </location>
</feature>
<evidence type="ECO:0000313" key="2">
    <source>
        <dbReference type="EMBL" id="KAJ3738573.1"/>
    </source>
</evidence>
<feature type="transmembrane region" description="Helical" evidence="1">
    <location>
        <begin position="109"/>
        <end position="133"/>
    </location>
</feature>
<keyword evidence="1" id="KW-0472">Membrane</keyword>
<evidence type="ECO:0000313" key="3">
    <source>
        <dbReference type="Proteomes" id="UP001142393"/>
    </source>
</evidence>
<feature type="transmembrane region" description="Helical" evidence="1">
    <location>
        <begin position="312"/>
        <end position="335"/>
    </location>
</feature>
<protein>
    <recommendedName>
        <fullName evidence="4">MATE efflux family protein</fullName>
    </recommendedName>
</protein>
<accession>A0A9W8TSJ1</accession>
<feature type="transmembrane region" description="Helical" evidence="1">
    <location>
        <begin position="347"/>
        <end position="367"/>
    </location>
</feature>
<dbReference type="Proteomes" id="UP001142393">
    <property type="component" value="Unassembled WGS sequence"/>
</dbReference>
<keyword evidence="3" id="KW-1185">Reference proteome</keyword>
<feature type="transmembrane region" description="Helical" evidence="1">
    <location>
        <begin position="153"/>
        <end position="175"/>
    </location>
</feature>
<evidence type="ECO:0008006" key="4">
    <source>
        <dbReference type="Google" id="ProtNLM"/>
    </source>
</evidence>
<comment type="caution">
    <text evidence="2">The sequence shown here is derived from an EMBL/GenBank/DDBJ whole genome shotgun (WGS) entry which is preliminary data.</text>
</comment>
<keyword evidence="1" id="KW-1133">Transmembrane helix</keyword>
<dbReference type="AlphaFoldDB" id="A0A9W8TSJ1"/>
<dbReference type="EMBL" id="JANVFU010000026">
    <property type="protein sequence ID" value="KAJ3738573.1"/>
    <property type="molecule type" value="Genomic_DNA"/>
</dbReference>